<dbReference type="EMBL" id="NQVN01000022">
    <property type="protein sequence ID" value="PIO97047.1"/>
    <property type="molecule type" value="Genomic_DNA"/>
</dbReference>
<organism evidence="1 2">
    <name type="scientific">Pleomorphomonas carboxyditropha</name>
    <dbReference type="NCBI Taxonomy" id="2023338"/>
    <lineage>
        <taxon>Bacteria</taxon>
        <taxon>Pseudomonadati</taxon>
        <taxon>Pseudomonadota</taxon>
        <taxon>Alphaproteobacteria</taxon>
        <taxon>Hyphomicrobiales</taxon>
        <taxon>Pleomorphomonadaceae</taxon>
        <taxon>Pleomorphomonas</taxon>
    </lineage>
</organism>
<proteinExistence type="predicted"/>
<evidence type="ECO:0000313" key="1">
    <source>
        <dbReference type="EMBL" id="PIO97047.1"/>
    </source>
</evidence>
<keyword evidence="2" id="KW-1185">Reference proteome</keyword>
<sequence>MNKEIKLLEDVYKQLRVAELVRSKGEFSKKFLGKSKSYLTSMAARQRHISSDVMVDLSEAIIAEIRAKRDDRYVADRIALRHAMIAVNGYLAEQTIPPCLKKSAPSLPAQIQPAPFPKISWMNSLIGIWQV</sequence>
<gene>
    <name evidence="1" type="ORF">CJ014_22370</name>
</gene>
<dbReference type="OrthoDB" id="8421655at2"/>
<dbReference type="Pfam" id="PF20331">
    <property type="entry name" value="DUF6626"/>
    <property type="match status" value="1"/>
</dbReference>
<comment type="caution">
    <text evidence="1">The sequence shown here is derived from an EMBL/GenBank/DDBJ whole genome shotgun (WGS) entry which is preliminary data.</text>
</comment>
<dbReference type="InterPro" id="IPR046734">
    <property type="entry name" value="DUF6626"/>
</dbReference>
<protein>
    <submittedName>
        <fullName evidence="1">Uncharacterized protein</fullName>
    </submittedName>
</protein>
<evidence type="ECO:0000313" key="2">
    <source>
        <dbReference type="Proteomes" id="UP000231070"/>
    </source>
</evidence>
<accession>A0A2G9WQQ5</accession>
<reference evidence="1 2" key="1">
    <citation type="submission" date="2017-08" db="EMBL/GenBank/DDBJ databases">
        <title>Pleomorphomonas carboxidotrophicus sp. nov., a new mesophilic hydrogenogenic carboxidotroph.</title>
        <authorList>
            <person name="Esquivel-Elizondo S."/>
            <person name="Krajmalnik-Brown R."/>
            <person name="Maldonado J."/>
        </authorList>
    </citation>
    <scope>NUCLEOTIDE SEQUENCE [LARGE SCALE GENOMIC DNA]</scope>
    <source>
        <strain evidence="1 2">SVCO-16</strain>
    </source>
</reference>
<dbReference type="Proteomes" id="UP000231070">
    <property type="component" value="Unassembled WGS sequence"/>
</dbReference>
<dbReference type="RefSeq" id="WP_100082728.1">
    <property type="nucleotide sequence ID" value="NZ_NQVN01000022.1"/>
</dbReference>
<dbReference type="AlphaFoldDB" id="A0A2G9WQQ5"/>
<name>A0A2G9WQQ5_9HYPH</name>